<sequence>MNFNKMRWKNKHYLVILLLLVSIGLYFFLFGQDNSDEADDIPWESRRVLRFDQITRDPSRVITYNYPTTGNYTLSNISIDLSKAEPEWKELDQHMVVVTGFSQHQAYLGLGMIASVQAHMPLKKIVVYNLGIHPKIVKSMQQMCSVEVRQFNFDNYPKHVRKTENKAWRVFALLDVLNEYGAFFYVDPHIRFRAPLNLLFPFIAPHKGLIAKADKKNTTFETTHPSLYHLFGLDKLDIKKNFPHAPAVSQDALLVVNSSDLHTKFWNPLVACASKLKCIAPYGAVPNDVTPYGRTHTHRYDFTAVTLLMYRTFMSKWYTDARLNKMLDRTHDYTDPGGVHDYIWAHYCNPPKSDIDCSVQKHRC</sequence>
<keyword evidence="3" id="KW-1185">Reference proteome</keyword>
<dbReference type="PANTHER" id="PTHR31389:SF4">
    <property type="entry name" value="LD39211P"/>
    <property type="match status" value="1"/>
</dbReference>
<dbReference type="PANTHER" id="PTHR31389">
    <property type="entry name" value="LD39211P"/>
    <property type="match status" value="1"/>
</dbReference>
<dbReference type="EnsemblMetazoa" id="XM_038203117.1">
    <property type="protein sequence ID" value="XP_038059045.1"/>
    <property type="gene ID" value="LOC119730298"/>
</dbReference>
<protein>
    <submittedName>
        <fullName evidence="2">Uncharacterized protein</fullName>
    </submittedName>
</protein>
<accession>A0A914A5N7</accession>
<reference evidence="2" key="1">
    <citation type="submission" date="2022-11" db="UniProtKB">
        <authorList>
            <consortium name="EnsemblMetazoa"/>
        </authorList>
    </citation>
    <scope>IDENTIFICATION</scope>
</reference>
<dbReference type="RefSeq" id="XP_038059045.1">
    <property type="nucleotide sequence ID" value="XM_038203117.1"/>
</dbReference>
<organism evidence="2 3">
    <name type="scientific">Patiria miniata</name>
    <name type="common">Bat star</name>
    <name type="synonym">Asterina miniata</name>
    <dbReference type="NCBI Taxonomy" id="46514"/>
    <lineage>
        <taxon>Eukaryota</taxon>
        <taxon>Metazoa</taxon>
        <taxon>Echinodermata</taxon>
        <taxon>Eleutherozoa</taxon>
        <taxon>Asterozoa</taxon>
        <taxon>Asteroidea</taxon>
        <taxon>Valvatacea</taxon>
        <taxon>Valvatida</taxon>
        <taxon>Asterinidae</taxon>
        <taxon>Patiria</taxon>
    </lineage>
</organism>
<proteinExistence type="predicted"/>
<keyword evidence="1" id="KW-0812">Transmembrane</keyword>
<feature type="transmembrane region" description="Helical" evidence="1">
    <location>
        <begin position="12"/>
        <end position="31"/>
    </location>
</feature>
<evidence type="ECO:0000313" key="3">
    <source>
        <dbReference type="Proteomes" id="UP000887568"/>
    </source>
</evidence>
<dbReference type="OMA" id="DWKELDH"/>
<dbReference type="AlphaFoldDB" id="A0A914A5N7"/>
<keyword evidence="1" id="KW-1133">Transmembrane helix</keyword>
<dbReference type="Pfam" id="PF07801">
    <property type="entry name" value="DUF1647"/>
    <property type="match status" value="1"/>
</dbReference>
<name>A0A914A5N7_PATMI</name>
<dbReference type="InterPro" id="IPR012444">
    <property type="entry name" value="DUF1647"/>
</dbReference>
<evidence type="ECO:0000256" key="1">
    <source>
        <dbReference type="SAM" id="Phobius"/>
    </source>
</evidence>
<dbReference type="OrthoDB" id="10053392at2759"/>
<evidence type="ECO:0000313" key="2">
    <source>
        <dbReference type="EnsemblMetazoa" id="XP_038059045.1"/>
    </source>
</evidence>
<dbReference type="Proteomes" id="UP000887568">
    <property type="component" value="Unplaced"/>
</dbReference>
<dbReference type="GeneID" id="119730298"/>
<keyword evidence="1" id="KW-0472">Membrane</keyword>